<dbReference type="Pfam" id="PF00122">
    <property type="entry name" value="E1-E2_ATPase"/>
    <property type="match status" value="1"/>
</dbReference>
<sequence length="831" mass="92406">MSKINRLLIEDVVKNYSPKGLTSSQAKAKQGEVGENTFVKEKLSGWKTFCKQFINPLSFILIFAAALSIFMGEYSDAIIIMVIVLLNSLLSFIQEFRSGKAVEKLSELIERRVLVIRDNEQALINVKQLVPGDTIILRAGDVVPADVKIMEYNNLSVNESQLTGESVPVNKGYDSRDLHSTLLFSGSVIETGKCKCVIYAIGNETELGKIAIMSKNTKKVTPYQKSLAEFSVSMLRMIAATIVLMLAAKIINIHSANDFAEVMLFTIALAMTVVPEALPMITTINLSYGALQLFKQKVIVKRLSAVEDLGRINLLCTDKTGTLTEDRLTITEIISQDEELFQKLAYAAIEDLKVKNKKHINSFDSAFLKYIPKAIKTQAEDWVQLSSLPFDPTARRRRVIVEDPNGKKSYLVVIGSPETLLELSETKDNESYNQLIVQSGKQGMRQLAIAYKQIDYNSDFDILANEKDLIFLGFAKLLNPLRKTAKSTINEAKGLGVDVKILTGDSLEVADYIGKEIGLVQEGEKIYSGDELEKMNEAELNEALNECSVFARVTPEQKYKLIQRFKLNNAVGYQGDGINDAPCLKLADVSVAVHNATDVVKDSADIVLVEDDLGVIINGIRYGRSIFVNINKYIKHAMIGNIGNFFSMAFFYVVFAADLPMLPIQLLIGNLIQDMPLMTIFSDSVDAEEVSKPQVVSQVKPLVKTSLVLGIFTAVYYLVYFMVVGTEANALTRTNLFLFYNFTQLLVVVSVRTKDFFWKGSKPAHLLLGTIVFFMAFSVALTYIPFTANIMGFGHLPLIDFASLAIATIVFFFLLDLSKVALNKWRAKKLS</sequence>
<keyword evidence="5" id="KW-1278">Translocase</keyword>
<dbReference type="PROSITE" id="PS00154">
    <property type="entry name" value="ATPASE_E1_E2"/>
    <property type="match status" value="1"/>
</dbReference>
<comment type="subcellular location">
    <subcellularLocation>
        <location evidence="1">Membrane</location>
        <topology evidence="1">Multi-pass membrane protein</topology>
    </subcellularLocation>
</comment>
<dbReference type="InterPro" id="IPR023299">
    <property type="entry name" value="ATPase_P-typ_cyto_dom_N"/>
</dbReference>
<protein>
    <submittedName>
        <fullName evidence="9">Cation-transporting P-type ATPase</fullName>
    </submittedName>
</protein>
<dbReference type="Pfam" id="PF00702">
    <property type="entry name" value="Hydrolase"/>
    <property type="match status" value="1"/>
</dbReference>
<keyword evidence="3" id="KW-0547">Nucleotide-binding</keyword>
<dbReference type="AlphaFoldDB" id="A0A6B4U843"/>
<proteinExistence type="predicted"/>
<evidence type="ECO:0000313" key="10">
    <source>
        <dbReference type="Proteomes" id="UP000472521"/>
    </source>
</evidence>
<dbReference type="InterPro" id="IPR004014">
    <property type="entry name" value="ATPase_P-typ_cation-transptr_N"/>
</dbReference>
<dbReference type="SMART" id="SM00831">
    <property type="entry name" value="Cation_ATPase_N"/>
    <property type="match status" value="1"/>
</dbReference>
<dbReference type="Proteomes" id="UP000472521">
    <property type="component" value="Unassembled WGS sequence"/>
</dbReference>
<dbReference type="SFLD" id="SFLDS00003">
    <property type="entry name" value="Haloacid_Dehalogenase"/>
    <property type="match status" value="1"/>
</dbReference>
<dbReference type="InterPro" id="IPR018303">
    <property type="entry name" value="ATPase_P-typ_P_site"/>
</dbReference>
<evidence type="ECO:0000259" key="8">
    <source>
        <dbReference type="SMART" id="SM00831"/>
    </source>
</evidence>
<dbReference type="InterPro" id="IPR044492">
    <property type="entry name" value="P_typ_ATPase_HD_dom"/>
</dbReference>
<gene>
    <name evidence="9" type="ORF">FCV25_07870</name>
</gene>
<reference evidence="9 10" key="1">
    <citation type="submission" date="2019-04" db="EMBL/GenBank/DDBJ databases">
        <title>Genome sequencing of Clostridium botulinum Groups I-IV and Clostridium butyricum.</title>
        <authorList>
            <person name="Brunt J."/>
            <person name="Van Vliet A.H.M."/>
            <person name="Stringer S.C."/>
            <person name="Carter A.T."/>
            <person name="Peck M.W."/>
        </authorList>
    </citation>
    <scope>NUCLEOTIDE SEQUENCE [LARGE SCALE GENOMIC DNA]</scope>
    <source>
        <strain evidence="9 10">IFR 18/054</strain>
    </source>
</reference>
<evidence type="ECO:0000256" key="7">
    <source>
        <dbReference type="ARBA" id="ARBA00023136"/>
    </source>
</evidence>
<organism evidence="9 10">
    <name type="scientific">Clostridium botulinum</name>
    <dbReference type="NCBI Taxonomy" id="1491"/>
    <lineage>
        <taxon>Bacteria</taxon>
        <taxon>Bacillati</taxon>
        <taxon>Bacillota</taxon>
        <taxon>Clostridia</taxon>
        <taxon>Eubacteriales</taxon>
        <taxon>Clostridiaceae</taxon>
        <taxon>Clostridium</taxon>
    </lineage>
</organism>
<accession>A0A6B4U843</accession>
<dbReference type="EMBL" id="SWND01000004">
    <property type="protein sequence ID" value="NFF01691.1"/>
    <property type="molecule type" value="Genomic_DNA"/>
</dbReference>
<dbReference type="Pfam" id="PF00690">
    <property type="entry name" value="Cation_ATPase_N"/>
    <property type="match status" value="1"/>
</dbReference>
<dbReference type="InterPro" id="IPR023214">
    <property type="entry name" value="HAD_sf"/>
</dbReference>
<name>A0A6B4U843_CLOBO</name>
<keyword evidence="7" id="KW-0472">Membrane</keyword>
<dbReference type="InterPro" id="IPR059000">
    <property type="entry name" value="ATPase_P-type_domA"/>
</dbReference>
<dbReference type="InterPro" id="IPR006068">
    <property type="entry name" value="ATPase_P-typ_cation-transptr_C"/>
</dbReference>
<dbReference type="Pfam" id="PF00689">
    <property type="entry name" value="Cation_ATPase_C"/>
    <property type="match status" value="1"/>
</dbReference>
<dbReference type="SUPFAM" id="SSF56784">
    <property type="entry name" value="HAD-like"/>
    <property type="match status" value="1"/>
</dbReference>
<dbReference type="SUPFAM" id="SSF81653">
    <property type="entry name" value="Calcium ATPase, transduction domain A"/>
    <property type="match status" value="1"/>
</dbReference>
<dbReference type="Gene3D" id="3.40.50.1000">
    <property type="entry name" value="HAD superfamily/HAD-like"/>
    <property type="match status" value="1"/>
</dbReference>
<dbReference type="PRINTS" id="PR00120">
    <property type="entry name" value="HATPASE"/>
</dbReference>
<dbReference type="PRINTS" id="PR00119">
    <property type="entry name" value="CATATPASE"/>
</dbReference>
<dbReference type="GO" id="GO:0005524">
    <property type="term" value="F:ATP binding"/>
    <property type="evidence" value="ECO:0007669"/>
    <property type="project" value="UniProtKB-KW"/>
</dbReference>
<dbReference type="Gene3D" id="3.40.1110.10">
    <property type="entry name" value="Calcium-transporting ATPase, cytoplasmic domain N"/>
    <property type="match status" value="1"/>
</dbReference>
<dbReference type="InterPro" id="IPR036412">
    <property type="entry name" value="HAD-like_sf"/>
</dbReference>
<evidence type="ECO:0000256" key="5">
    <source>
        <dbReference type="ARBA" id="ARBA00022967"/>
    </source>
</evidence>
<keyword evidence="2" id="KW-0812">Transmembrane</keyword>
<keyword evidence="4" id="KW-0067">ATP-binding</keyword>
<dbReference type="NCBIfam" id="TIGR01494">
    <property type="entry name" value="ATPase_P-type"/>
    <property type="match status" value="2"/>
</dbReference>
<dbReference type="Gene3D" id="1.20.1110.10">
    <property type="entry name" value="Calcium-transporting ATPase, transmembrane domain"/>
    <property type="match status" value="1"/>
</dbReference>
<evidence type="ECO:0000256" key="1">
    <source>
        <dbReference type="ARBA" id="ARBA00004141"/>
    </source>
</evidence>
<dbReference type="Gene3D" id="2.70.150.10">
    <property type="entry name" value="Calcium-transporting ATPase, cytoplasmic transduction domain A"/>
    <property type="match status" value="1"/>
</dbReference>
<dbReference type="PANTHER" id="PTHR42861">
    <property type="entry name" value="CALCIUM-TRANSPORTING ATPASE"/>
    <property type="match status" value="1"/>
</dbReference>
<evidence type="ECO:0000256" key="2">
    <source>
        <dbReference type="ARBA" id="ARBA00022692"/>
    </source>
</evidence>
<evidence type="ECO:0000313" key="9">
    <source>
        <dbReference type="EMBL" id="NFF01691.1"/>
    </source>
</evidence>
<dbReference type="SUPFAM" id="SSF81665">
    <property type="entry name" value="Calcium ATPase, transmembrane domain M"/>
    <property type="match status" value="1"/>
</dbReference>
<keyword evidence="6" id="KW-1133">Transmembrane helix</keyword>
<evidence type="ECO:0000256" key="6">
    <source>
        <dbReference type="ARBA" id="ARBA00022989"/>
    </source>
</evidence>
<dbReference type="GO" id="GO:0016887">
    <property type="term" value="F:ATP hydrolysis activity"/>
    <property type="evidence" value="ECO:0007669"/>
    <property type="project" value="InterPro"/>
</dbReference>
<dbReference type="InterPro" id="IPR001757">
    <property type="entry name" value="P_typ_ATPase"/>
</dbReference>
<dbReference type="InterPro" id="IPR023298">
    <property type="entry name" value="ATPase_P-typ_TM_dom_sf"/>
</dbReference>
<dbReference type="InterPro" id="IPR008250">
    <property type="entry name" value="ATPase_P-typ_transduc_dom_A_sf"/>
</dbReference>
<evidence type="ECO:0000256" key="3">
    <source>
        <dbReference type="ARBA" id="ARBA00022741"/>
    </source>
</evidence>
<evidence type="ECO:0000256" key="4">
    <source>
        <dbReference type="ARBA" id="ARBA00022840"/>
    </source>
</evidence>
<dbReference type="SFLD" id="SFLDF00027">
    <property type="entry name" value="p-type_atpase"/>
    <property type="match status" value="1"/>
</dbReference>
<dbReference type="GO" id="GO:0016020">
    <property type="term" value="C:membrane"/>
    <property type="evidence" value="ECO:0007669"/>
    <property type="project" value="UniProtKB-SubCell"/>
</dbReference>
<feature type="domain" description="Cation-transporting P-type ATPase N-terminal" evidence="8">
    <location>
        <begin position="3"/>
        <end position="73"/>
    </location>
</feature>
<dbReference type="SFLD" id="SFLDG00002">
    <property type="entry name" value="C1.7:_P-type_atpase_like"/>
    <property type="match status" value="1"/>
</dbReference>
<comment type="caution">
    <text evidence="9">The sequence shown here is derived from an EMBL/GenBank/DDBJ whole genome shotgun (WGS) entry which is preliminary data.</text>
</comment>